<organism evidence="2 3">
    <name type="scientific">Streptomyces flavotricini</name>
    <dbReference type="NCBI Taxonomy" id="66888"/>
    <lineage>
        <taxon>Bacteria</taxon>
        <taxon>Bacillati</taxon>
        <taxon>Actinomycetota</taxon>
        <taxon>Actinomycetes</taxon>
        <taxon>Kitasatosporales</taxon>
        <taxon>Streptomycetaceae</taxon>
        <taxon>Streptomyces</taxon>
    </lineage>
</organism>
<dbReference type="RefSeq" id="WP_229338809.1">
    <property type="nucleotide sequence ID" value="NZ_JAINUL010000001.1"/>
</dbReference>
<evidence type="ECO:0000256" key="1">
    <source>
        <dbReference type="SAM" id="MobiDB-lite"/>
    </source>
</evidence>
<dbReference type="EMBL" id="JAINUL010000001">
    <property type="protein sequence ID" value="MCC0097646.1"/>
    <property type="molecule type" value="Genomic_DNA"/>
</dbReference>
<feature type="region of interest" description="Disordered" evidence="1">
    <location>
        <begin position="1"/>
        <end position="25"/>
    </location>
</feature>
<evidence type="ECO:0000313" key="2">
    <source>
        <dbReference type="EMBL" id="MCC0097646.1"/>
    </source>
</evidence>
<reference evidence="2 3" key="1">
    <citation type="submission" date="2021-08" db="EMBL/GenBank/DDBJ databases">
        <title>Genomic Architecture of Streptomyces flavotricini NGL1 and Streptomyces erythrochromogenes HMS4 With Differential Plant Beneficial attributes and laccase production capabilities.</title>
        <authorList>
            <person name="Salwan R."/>
            <person name="Kaur R."/>
            <person name="Sharma V."/>
        </authorList>
    </citation>
    <scope>NUCLEOTIDE SEQUENCE [LARGE SCALE GENOMIC DNA]</scope>
    <source>
        <strain evidence="2 3">NGL1</strain>
    </source>
</reference>
<sequence>MAETRTAAGQLAVVPADATGSELSLPPTKNARALGLLDGIADAAVSQNAQEARKWHTTVFDRLLTEQADQSESAGRLTATWLQELKSTPEQQRAERLRAQGLDMARTWAQTRSMDEPIRQDLLTKVETSARNAREEVKH</sequence>
<dbReference type="Proteomes" id="UP001520654">
    <property type="component" value="Unassembled WGS sequence"/>
</dbReference>
<gene>
    <name evidence="2" type="ORF">K7B10_23260</name>
</gene>
<comment type="caution">
    <text evidence="2">The sequence shown here is derived from an EMBL/GenBank/DDBJ whole genome shotgun (WGS) entry which is preliminary data.</text>
</comment>
<accession>A0ABS8E933</accession>
<name>A0ABS8E933_9ACTN</name>
<evidence type="ECO:0000313" key="3">
    <source>
        <dbReference type="Proteomes" id="UP001520654"/>
    </source>
</evidence>
<keyword evidence="3" id="KW-1185">Reference proteome</keyword>
<proteinExistence type="predicted"/>
<protein>
    <submittedName>
        <fullName evidence="2">Uncharacterized protein</fullName>
    </submittedName>
</protein>